<evidence type="ECO:0000256" key="5">
    <source>
        <dbReference type="ARBA" id="ARBA00013011"/>
    </source>
</evidence>
<dbReference type="InterPro" id="IPR006113">
    <property type="entry name" value="6PGDH_Gnd/GntZ"/>
</dbReference>
<evidence type="ECO:0000256" key="12">
    <source>
        <dbReference type="PIRNR" id="PIRNR000109"/>
    </source>
</evidence>
<organism evidence="18 19">
    <name type="scientific">Gregarina niphandrodes</name>
    <name type="common">Septate eugregarine</name>
    <dbReference type="NCBI Taxonomy" id="110365"/>
    <lineage>
        <taxon>Eukaryota</taxon>
        <taxon>Sar</taxon>
        <taxon>Alveolata</taxon>
        <taxon>Apicomplexa</taxon>
        <taxon>Conoidasida</taxon>
        <taxon>Gregarinasina</taxon>
        <taxon>Eugregarinorida</taxon>
        <taxon>Gregarinidae</taxon>
        <taxon>Gregarina</taxon>
    </lineage>
</organism>
<evidence type="ECO:0000256" key="2">
    <source>
        <dbReference type="ARBA" id="ARBA00004874"/>
    </source>
</evidence>
<feature type="active site" description="Proton acceptor" evidence="13">
    <location>
        <position position="182"/>
    </location>
</feature>
<dbReference type="InterPro" id="IPR008927">
    <property type="entry name" value="6-PGluconate_DH-like_C_sf"/>
</dbReference>
<feature type="binding site" description="in other chain" evidence="14">
    <location>
        <position position="190"/>
    </location>
    <ligand>
        <name>substrate</name>
        <note>ligand shared between dimeric partners</note>
    </ligand>
</feature>
<comment type="similarity">
    <text evidence="3 12 16">Belongs to the 6-phosphogluconate dehydrogenase family.</text>
</comment>
<dbReference type="SUPFAM" id="SSF51735">
    <property type="entry name" value="NAD(P)-binding Rossmann-fold domains"/>
    <property type="match status" value="1"/>
</dbReference>
<dbReference type="SUPFAM" id="SSF48179">
    <property type="entry name" value="6-phosphogluconate dehydrogenase C-terminal domain-like"/>
    <property type="match status" value="1"/>
</dbReference>
<evidence type="ECO:0000256" key="8">
    <source>
        <dbReference type="ARBA" id="ARBA00023002"/>
    </source>
</evidence>
<dbReference type="Gene3D" id="3.40.50.720">
    <property type="entry name" value="NAD(P)-binding Rossmann-like Domain"/>
    <property type="match status" value="1"/>
</dbReference>
<evidence type="ECO:0000259" key="17">
    <source>
        <dbReference type="SMART" id="SM01350"/>
    </source>
</evidence>
<comment type="subunit">
    <text evidence="4 12">Homodimer.</text>
</comment>
<feature type="binding site" evidence="15">
    <location>
        <begin position="8"/>
        <end position="13"/>
    </location>
    <ligand>
        <name>NADP(+)</name>
        <dbReference type="ChEBI" id="CHEBI:58349"/>
    </ligand>
</feature>
<evidence type="ECO:0000256" key="10">
    <source>
        <dbReference type="ARBA" id="ARBA00023126"/>
    </source>
</evidence>
<comment type="caution">
    <text evidence="18">The sequence shown here is derived from an EMBL/GenBank/DDBJ whole genome shotgun (WGS) entry which is preliminary data.</text>
</comment>
<feature type="active site" description="Proton donor" evidence="13">
    <location>
        <position position="189"/>
    </location>
</feature>
<dbReference type="EMBL" id="AFNH02000774">
    <property type="protein sequence ID" value="EZG56479.1"/>
    <property type="molecule type" value="Genomic_DNA"/>
</dbReference>
<evidence type="ECO:0000256" key="4">
    <source>
        <dbReference type="ARBA" id="ARBA00011738"/>
    </source>
</evidence>
<dbReference type="PRINTS" id="PR00076">
    <property type="entry name" value="6PGDHDRGNASE"/>
</dbReference>
<keyword evidence="7 12" id="KW-0521">NADP</keyword>
<dbReference type="NCBIfam" id="TIGR00873">
    <property type="entry name" value="gnd"/>
    <property type="match status" value="1"/>
</dbReference>
<dbReference type="Pfam" id="PF03446">
    <property type="entry name" value="NAD_binding_2"/>
    <property type="match status" value="1"/>
</dbReference>
<feature type="binding site" evidence="15">
    <location>
        <begin position="31"/>
        <end position="33"/>
    </location>
    <ligand>
        <name>NADP(+)</name>
        <dbReference type="ChEBI" id="CHEBI:58349"/>
    </ligand>
</feature>
<dbReference type="SMART" id="SM01350">
    <property type="entry name" value="6PGD"/>
    <property type="match status" value="1"/>
</dbReference>
<dbReference type="PANTHER" id="PTHR11811">
    <property type="entry name" value="6-PHOSPHOGLUCONATE DEHYDROGENASE"/>
    <property type="match status" value="1"/>
</dbReference>
<feature type="binding site" description="in other chain" evidence="14">
    <location>
        <position position="287"/>
    </location>
    <ligand>
        <name>substrate</name>
        <note>ligand shared between dimeric partners</note>
    </ligand>
</feature>
<dbReference type="Gene3D" id="1.20.5.320">
    <property type="entry name" value="6-Phosphogluconate Dehydrogenase, domain 3"/>
    <property type="match status" value="1"/>
</dbReference>
<evidence type="ECO:0000256" key="3">
    <source>
        <dbReference type="ARBA" id="ARBA00008419"/>
    </source>
</evidence>
<evidence type="ECO:0000256" key="13">
    <source>
        <dbReference type="PIRSR" id="PIRSR000109-1"/>
    </source>
</evidence>
<feature type="domain" description="6-phosphogluconate dehydrogenase C-terminal" evidence="17">
    <location>
        <begin position="178"/>
        <end position="466"/>
    </location>
</feature>
<feature type="binding site" description="in other chain" evidence="14">
    <location>
        <begin position="128"/>
        <end position="130"/>
    </location>
    <ligand>
        <name>substrate</name>
        <note>ligand shared between dimeric partners</note>
    </ligand>
</feature>
<dbReference type="UniPathway" id="UPA00115">
    <property type="reaction ID" value="UER00410"/>
</dbReference>
<protein>
    <recommendedName>
        <fullName evidence="6 12">6-phosphogluconate dehydrogenase, decarboxylating</fullName>
        <ecNumber evidence="5 12">1.1.1.44</ecNumber>
    </recommendedName>
</protein>
<keyword evidence="19" id="KW-1185">Reference proteome</keyword>
<gene>
    <name evidence="18" type="ORF">GNI_103550</name>
</gene>
<dbReference type="OrthoDB" id="434986at2759"/>
<evidence type="ECO:0000256" key="6">
    <source>
        <dbReference type="ARBA" id="ARBA00018193"/>
    </source>
</evidence>
<feature type="binding site" description="in other chain" evidence="14">
    <location>
        <position position="260"/>
    </location>
    <ligand>
        <name>substrate</name>
        <note>ligand shared between dimeric partners</note>
    </ligand>
</feature>
<dbReference type="InterPro" id="IPR006184">
    <property type="entry name" value="6PGdom_BS"/>
</dbReference>
<dbReference type="GO" id="GO:0004616">
    <property type="term" value="F:phosphogluconate dehydrogenase (decarboxylating) activity"/>
    <property type="evidence" value="ECO:0007669"/>
    <property type="project" value="UniProtKB-EC"/>
</dbReference>
<dbReference type="GeneID" id="22913674"/>
<evidence type="ECO:0000313" key="19">
    <source>
        <dbReference type="Proteomes" id="UP000019763"/>
    </source>
</evidence>
<feature type="binding site" description="in other chain" evidence="14">
    <location>
        <position position="102"/>
    </location>
    <ligand>
        <name>substrate</name>
        <note>ligand shared between dimeric partners</note>
    </ligand>
</feature>
<comment type="catalytic activity">
    <reaction evidence="11 12 16">
        <text>6-phospho-D-gluconate + NADP(+) = D-ribulose 5-phosphate + CO2 + NADPH</text>
        <dbReference type="Rhea" id="RHEA:10116"/>
        <dbReference type="ChEBI" id="CHEBI:16526"/>
        <dbReference type="ChEBI" id="CHEBI:57783"/>
        <dbReference type="ChEBI" id="CHEBI:58121"/>
        <dbReference type="ChEBI" id="CHEBI:58349"/>
        <dbReference type="ChEBI" id="CHEBI:58759"/>
        <dbReference type="EC" id="1.1.1.44"/>
    </reaction>
</comment>
<feature type="binding site" evidence="14">
    <location>
        <position position="448"/>
    </location>
    <ligand>
        <name>substrate</name>
        <note>ligand shared between dimeric partners</note>
    </ligand>
</feature>
<evidence type="ECO:0000256" key="9">
    <source>
        <dbReference type="ARBA" id="ARBA00023064"/>
    </source>
</evidence>
<sequence length="474" mass="51021">MNDLGVIGMGVMGLNLAMNAAEKGFKVAVYNRTTARMLSAVDVAKKDSLTLDGHEKMADFVTSLKEPRKVLLLVKAGAAVDATLGELLELLKPSDIVIDCGNEFYENTDRRSSLAGQKGIVFFGMGVSGGEKGARYGPAMMPGGTRETYDQLAPILTKIAAQSSTGPCVGFMGKGSAGNYVKMVHNGIEYGDMQLIAEAYSILRSGLCPAKDPADVFAEWNKGRMASYLIEITETVLRTPHPDNHQKKLVDDVLDVAGSKGTGKWTVQEACEKGVPCPTIQAALDSRYLSGFTARPAFFQTFGASSPAVAGNLSLAEVETALYLSKLCSYAQGLSLIDAASEVHQYGVDLKEVARCWTGGCIIRAELLKWIMQAYEQNKPPNMLLAPRFAQEFTPQAVADWKKVVALAAEQGIPVPAMAASLNYYLTLSTANLPLNLVQAQRDFFGAHTFKLKSDHGNSIKHADWETGTFTIAP</sequence>
<proteinExistence type="inferred from homology"/>
<dbReference type="GO" id="GO:0006098">
    <property type="term" value="P:pentose-phosphate shunt"/>
    <property type="evidence" value="ECO:0007669"/>
    <property type="project" value="UniProtKB-UniPathway"/>
</dbReference>
<comment type="pathway">
    <text evidence="2 12 16">Carbohydrate degradation; pentose phosphate pathway; D-ribulose 5-phosphate from D-glucose 6-phosphate (oxidative stage): step 3/3.</text>
</comment>
<dbReference type="InterPro" id="IPR036291">
    <property type="entry name" value="NAD(P)-bd_dom_sf"/>
</dbReference>
<dbReference type="OMA" id="CVTHVGP"/>
<dbReference type="InterPro" id="IPR006115">
    <property type="entry name" value="6PGDH_NADP-bd"/>
</dbReference>
<dbReference type="RefSeq" id="XP_011131254.1">
    <property type="nucleotide sequence ID" value="XM_011132952.1"/>
</dbReference>
<evidence type="ECO:0000256" key="11">
    <source>
        <dbReference type="ARBA" id="ARBA00048640"/>
    </source>
</evidence>
<feature type="binding site" evidence="15">
    <location>
        <position position="102"/>
    </location>
    <ligand>
        <name>NADP(+)</name>
        <dbReference type="ChEBI" id="CHEBI:58349"/>
    </ligand>
</feature>
<dbReference type="VEuPathDB" id="CryptoDB:GNI_103550"/>
<keyword evidence="9 16" id="KW-0311">Gluconate utilization</keyword>
<dbReference type="PIRSF" id="PIRSF000109">
    <property type="entry name" value="6PGD"/>
    <property type="match status" value="1"/>
</dbReference>
<keyword evidence="8 12" id="KW-0560">Oxidoreductase</keyword>
<dbReference type="GO" id="GO:0050661">
    <property type="term" value="F:NADP binding"/>
    <property type="evidence" value="ECO:0007669"/>
    <property type="project" value="InterPro"/>
</dbReference>
<dbReference type="Proteomes" id="UP000019763">
    <property type="component" value="Unassembled WGS sequence"/>
</dbReference>
<feature type="binding site" description="in other chain" evidence="14">
    <location>
        <begin position="185"/>
        <end position="186"/>
    </location>
    <ligand>
        <name>substrate</name>
        <note>ligand shared between dimeric partners</note>
    </ligand>
</feature>
<feature type="binding site" evidence="14">
    <location>
        <position position="442"/>
    </location>
    <ligand>
        <name>substrate</name>
        <note>ligand shared between dimeric partners</note>
    </ligand>
</feature>
<dbReference type="FunFam" id="1.10.1040.10:FF:000032">
    <property type="entry name" value="6-phosphogluconate dehydrogenase, decarboxylating"/>
    <property type="match status" value="1"/>
</dbReference>
<dbReference type="InterPro" id="IPR013328">
    <property type="entry name" value="6PGD_dom2"/>
</dbReference>
<name>A0A023B483_GRENI</name>
<evidence type="ECO:0000256" key="15">
    <source>
        <dbReference type="PIRSR" id="PIRSR000109-3"/>
    </source>
</evidence>
<dbReference type="PROSITE" id="PS00461">
    <property type="entry name" value="6PGD"/>
    <property type="match status" value="1"/>
</dbReference>
<feature type="binding site" evidence="15">
    <location>
        <begin position="74"/>
        <end position="76"/>
    </location>
    <ligand>
        <name>NADP(+)</name>
        <dbReference type="ChEBI" id="CHEBI:58349"/>
    </ligand>
</feature>
<evidence type="ECO:0000256" key="14">
    <source>
        <dbReference type="PIRSR" id="PIRSR000109-2"/>
    </source>
</evidence>
<accession>A0A023B483</accession>
<dbReference type="InterPro" id="IPR006183">
    <property type="entry name" value="Pgluconate_DH"/>
</dbReference>
<evidence type="ECO:0000256" key="7">
    <source>
        <dbReference type="ARBA" id="ARBA00022857"/>
    </source>
</evidence>
<dbReference type="GO" id="GO:0019521">
    <property type="term" value="P:D-gluconate metabolic process"/>
    <property type="evidence" value="ECO:0007669"/>
    <property type="project" value="UniProtKB-KW"/>
</dbReference>
<evidence type="ECO:0000256" key="16">
    <source>
        <dbReference type="RuleBase" id="RU000485"/>
    </source>
</evidence>
<dbReference type="AlphaFoldDB" id="A0A023B483"/>
<evidence type="ECO:0000313" key="18">
    <source>
        <dbReference type="EMBL" id="EZG56479.1"/>
    </source>
</evidence>
<dbReference type="Pfam" id="PF00393">
    <property type="entry name" value="6PGD"/>
    <property type="match status" value="1"/>
</dbReference>
<keyword evidence="10 12" id="KW-0570">Pentose shunt</keyword>
<comment type="function">
    <text evidence="1 12">Catalyzes the oxidative decarboxylation of 6-phosphogluconate to ribulose 5-phosphate and CO(2), with concomitant reduction of NADP to NADPH.</text>
</comment>
<dbReference type="NCBIfam" id="NF006765">
    <property type="entry name" value="PRK09287.1"/>
    <property type="match status" value="1"/>
</dbReference>
<dbReference type="eggNOG" id="KOG2653">
    <property type="taxonomic scope" value="Eukaryota"/>
</dbReference>
<dbReference type="EC" id="1.1.1.44" evidence="5 12"/>
<reference evidence="18" key="1">
    <citation type="submission" date="2013-12" db="EMBL/GenBank/DDBJ databases">
        <authorList>
            <person name="Omoto C.K."/>
            <person name="Sibley D."/>
            <person name="Venepally P."/>
            <person name="Hadjithomas M."/>
            <person name="Karamycheva S."/>
            <person name="Brunk B."/>
            <person name="Roos D."/>
            <person name="Caler E."/>
            <person name="Lorenzi H."/>
        </authorList>
    </citation>
    <scope>NUCLEOTIDE SEQUENCE</scope>
</reference>
<dbReference type="InterPro" id="IPR006114">
    <property type="entry name" value="6PGDH_C"/>
</dbReference>
<evidence type="ECO:0000256" key="1">
    <source>
        <dbReference type="ARBA" id="ARBA00002526"/>
    </source>
</evidence>
<dbReference type="Gene3D" id="1.10.1040.10">
    <property type="entry name" value="N-(1-d-carboxylethyl)-l-norvaline Dehydrogenase, domain 2"/>
    <property type="match status" value="1"/>
</dbReference>